<evidence type="ECO:0000313" key="6">
    <source>
        <dbReference type="Proteomes" id="UP001153678"/>
    </source>
</evidence>
<accession>A0A9W4WNN4</accession>
<dbReference type="Pfam" id="PF10342">
    <property type="entry name" value="Kre9_KNH"/>
    <property type="match status" value="1"/>
</dbReference>
<reference evidence="5" key="1">
    <citation type="submission" date="2022-08" db="EMBL/GenBank/DDBJ databases">
        <authorList>
            <person name="Kallberg Y."/>
            <person name="Tangrot J."/>
            <person name="Rosling A."/>
        </authorList>
    </citation>
    <scope>NUCLEOTIDE SEQUENCE</scope>
    <source>
        <strain evidence="5">Wild A</strain>
    </source>
</reference>
<evidence type="ECO:0000313" key="5">
    <source>
        <dbReference type="EMBL" id="CAI2175064.1"/>
    </source>
</evidence>
<organism evidence="5 6">
    <name type="scientific">Funneliformis geosporum</name>
    <dbReference type="NCBI Taxonomy" id="1117311"/>
    <lineage>
        <taxon>Eukaryota</taxon>
        <taxon>Fungi</taxon>
        <taxon>Fungi incertae sedis</taxon>
        <taxon>Mucoromycota</taxon>
        <taxon>Glomeromycotina</taxon>
        <taxon>Glomeromycetes</taxon>
        <taxon>Glomerales</taxon>
        <taxon>Glomeraceae</taxon>
        <taxon>Funneliformis</taxon>
    </lineage>
</organism>
<dbReference type="InterPro" id="IPR052982">
    <property type="entry name" value="SRP1/TIP1-like"/>
</dbReference>
<dbReference type="PANTHER" id="PTHR40633:SF1">
    <property type="entry name" value="GPI ANCHORED SERINE-THREONINE RICH PROTEIN (AFU_ORTHOLOGUE AFUA_1G03630)"/>
    <property type="match status" value="1"/>
</dbReference>
<feature type="signal peptide" evidence="3">
    <location>
        <begin position="1"/>
        <end position="16"/>
    </location>
</feature>
<keyword evidence="1" id="KW-0147">Chitin-binding</keyword>
<feature type="domain" description="Yeast cell wall synthesis Kre9/Knh1-like N-terminal" evidence="4">
    <location>
        <begin position="28"/>
        <end position="118"/>
    </location>
</feature>
<dbReference type="SUPFAM" id="SSF57016">
    <property type="entry name" value="Plant lectins/antimicrobial peptides"/>
    <property type="match status" value="1"/>
</dbReference>
<keyword evidence="6" id="KW-1185">Reference proteome</keyword>
<gene>
    <name evidence="5" type="ORF">FWILDA_LOCUS6904</name>
</gene>
<name>A0A9W4WNN4_9GLOM</name>
<dbReference type="OrthoDB" id="2269410at2759"/>
<dbReference type="CDD" id="cd00035">
    <property type="entry name" value="ChtBD1"/>
    <property type="match status" value="1"/>
</dbReference>
<evidence type="ECO:0000256" key="1">
    <source>
        <dbReference type="ARBA" id="ARBA00022669"/>
    </source>
</evidence>
<comment type="caution">
    <text evidence="5">The sequence shown here is derived from an EMBL/GenBank/DDBJ whole genome shotgun (WGS) entry which is preliminary data.</text>
</comment>
<evidence type="ECO:0000259" key="4">
    <source>
        <dbReference type="Pfam" id="PF10342"/>
    </source>
</evidence>
<sequence length="189" mass="20239">MAKLFLSLLLLTVLYALPSKAGYSIVYPATGSVLTAGYMYNITWTLTNDPQTEPAVDLILTMGPPDNLMPQWTVCENINPTALVCKFSVPATTKTAIDYSISIGKLAENVAYSSYFTIKGVGEVPLVNDGCPNMGGHKCTDPQSPCCGVDGFCGIGPGFCDKGCLPKFSYGGTCAAKQPKPKRKRFVQF</sequence>
<dbReference type="PANTHER" id="PTHR40633">
    <property type="entry name" value="MATRIX PROTEIN, PUTATIVE (AFU_ORTHOLOGUE AFUA_8G05410)-RELATED"/>
    <property type="match status" value="1"/>
</dbReference>
<dbReference type="Proteomes" id="UP001153678">
    <property type="component" value="Unassembled WGS sequence"/>
</dbReference>
<dbReference type="AlphaFoldDB" id="A0A9W4WNN4"/>
<dbReference type="InterPro" id="IPR036861">
    <property type="entry name" value="Endochitinase-like_sf"/>
</dbReference>
<dbReference type="InterPro" id="IPR018466">
    <property type="entry name" value="Kre9/Knh1-like_N"/>
</dbReference>
<dbReference type="GO" id="GO:0008061">
    <property type="term" value="F:chitin binding"/>
    <property type="evidence" value="ECO:0007669"/>
    <property type="project" value="UniProtKB-KW"/>
</dbReference>
<proteinExistence type="predicted"/>
<evidence type="ECO:0000256" key="2">
    <source>
        <dbReference type="ARBA" id="ARBA00022729"/>
    </source>
</evidence>
<evidence type="ECO:0000256" key="3">
    <source>
        <dbReference type="SAM" id="SignalP"/>
    </source>
</evidence>
<protein>
    <submittedName>
        <fullName evidence="5">17769_t:CDS:1</fullName>
    </submittedName>
</protein>
<feature type="chain" id="PRO_5040717495" evidence="3">
    <location>
        <begin position="17"/>
        <end position="189"/>
    </location>
</feature>
<dbReference type="EMBL" id="CAMKVN010001305">
    <property type="protein sequence ID" value="CAI2175064.1"/>
    <property type="molecule type" value="Genomic_DNA"/>
</dbReference>
<keyword evidence="2 3" id="KW-0732">Signal</keyword>